<protein>
    <recommendedName>
        <fullName evidence="4">Secreted protein</fullName>
    </recommendedName>
</protein>
<reference evidence="3" key="1">
    <citation type="journal article" date="2016" name="Nature">
        <title>Genome evolution in the allotetraploid frog Xenopus laevis.</title>
        <authorList>
            <person name="Session A.M."/>
            <person name="Uno Y."/>
            <person name="Kwon T."/>
            <person name="Chapman J.A."/>
            <person name="Toyoda A."/>
            <person name="Takahashi S."/>
            <person name="Fukui A."/>
            <person name="Hikosaka A."/>
            <person name="Suzuki A."/>
            <person name="Kondo M."/>
            <person name="van Heeringen S.J."/>
            <person name="Quigley I."/>
            <person name="Heinz S."/>
            <person name="Ogino H."/>
            <person name="Ochi H."/>
            <person name="Hellsten U."/>
            <person name="Lyons J.B."/>
            <person name="Simakov O."/>
            <person name="Putnam N."/>
            <person name="Stites J."/>
            <person name="Kuroki Y."/>
            <person name="Tanaka T."/>
            <person name="Michiue T."/>
            <person name="Watanabe M."/>
            <person name="Bogdanovic O."/>
            <person name="Lister R."/>
            <person name="Georgiou G."/>
            <person name="Paranjpe S.S."/>
            <person name="van Kruijsbergen I."/>
            <person name="Shu S."/>
            <person name="Carlson J."/>
            <person name="Kinoshita T."/>
            <person name="Ohta Y."/>
            <person name="Mawaribuchi S."/>
            <person name="Jenkins J."/>
            <person name="Grimwood J."/>
            <person name="Schmutz J."/>
            <person name="Mitros T."/>
            <person name="Mozaffari S.V."/>
            <person name="Suzuki Y."/>
            <person name="Haramoto Y."/>
            <person name="Yamamoto T.S."/>
            <person name="Takagi C."/>
            <person name="Heald R."/>
            <person name="Miller K."/>
            <person name="Haudenschild C."/>
            <person name="Kitzman J."/>
            <person name="Nakayama T."/>
            <person name="Izutsu Y."/>
            <person name="Robert J."/>
            <person name="Fortriede J."/>
            <person name="Burns K."/>
            <person name="Lotay V."/>
            <person name="Karimi K."/>
            <person name="Yasuoka Y."/>
            <person name="Dichmann D.S."/>
            <person name="Flajnik M.F."/>
            <person name="Houston D.W."/>
            <person name="Shendure J."/>
            <person name="DuPasquier L."/>
            <person name="Vize P.D."/>
            <person name="Zorn A.M."/>
            <person name="Ito M."/>
            <person name="Marcotte E.M."/>
            <person name="Wallingford J.B."/>
            <person name="Ito Y."/>
            <person name="Asashima M."/>
            <person name="Ueno N."/>
            <person name="Matsuda Y."/>
            <person name="Veenstra G.J."/>
            <person name="Fujiyama A."/>
            <person name="Harland R.M."/>
            <person name="Taira M."/>
            <person name="Rokhsar D.S."/>
        </authorList>
    </citation>
    <scope>NUCLEOTIDE SEQUENCE [LARGE SCALE GENOMIC DNA]</scope>
    <source>
        <strain evidence="3">J</strain>
    </source>
</reference>
<evidence type="ECO:0000256" key="1">
    <source>
        <dbReference type="SAM" id="SignalP"/>
    </source>
</evidence>
<keyword evidence="1" id="KW-0732">Signal</keyword>
<organism evidence="2 3">
    <name type="scientific">Xenopus laevis</name>
    <name type="common">African clawed frog</name>
    <dbReference type="NCBI Taxonomy" id="8355"/>
    <lineage>
        <taxon>Eukaryota</taxon>
        <taxon>Metazoa</taxon>
        <taxon>Chordata</taxon>
        <taxon>Craniata</taxon>
        <taxon>Vertebrata</taxon>
        <taxon>Euteleostomi</taxon>
        <taxon>Amphibia</taxon>
        <taxon>Batrachia</taxon>
        <taxon>Anura</taxon>
        <taxon>Pipoidea</taxon>
        <taxon>Pipidae</taxon>
        <taxon>Xenopodinae</taxon>
        <taxon>Xenopus</taxon>
        <taxon>Xenopus</taxon>
    </lineage>
</organism>
<evidence type="ECO:0008006" key="4">
    <source>
        <dbReference type="Google" id="ProtNLM"/>
    </source>
</evidence>
<name>A0A974CQV5_XENLA</name>
<accession>A0A974CQV5</accession>
<dbReference type="AlphaFoldDB" id="A0A974CQV5"/>
<dbReference type="Proteomes" id="UP000694892">
    <property type="component" value="Chromosome 5S"/>
</dbReference>
<evidence type="ECO:0000313" key="3">
    <source>
        <dbReference type="Proteomes" id="UP000694892"/>
    </source>
</evidence>
<gene>
    <name evidence="2" type="ORF">XELAEV_18028786mg</name>
</gene>
<dbReference type="EMBL" id="CM004475">
    <property type="protein sequence ID" value="OCT77692.1"/>
    <property type="molecule type" value="Genomic_DNA"/>
</dbReference>
<feature type="signal peptide" evidence="1">
    <location>
        <begin position="1"/>
        <end position="25"/>
    </location>
</feature>
<proteinExistence type="predicted"/>
<sequence length="71" mass="8383">MNCQCCREWVRLLPLMSFLISSNDTSPPTYCMCMCCRLWYNFILQAKACFALNLIKHQLKLICELRCKSIQ</sequence>
<feature type="chain" id="PRO_5037570758" description="Secreted protein" evidence="1">
    <location>
        <begin position="26"/>
        <end position="71"/>
    </location>
</feature>
<evidence type="ECO:0000313" key="2">
    <source>
        <dbReference type="EMBL" id="OCT77692.1"/>
    </source>
</evidence>